<organism evidence="2 3">
    <name type="scientific">Synchytrium endobioticum</name>
    <dbReference type="NCBI Taxonomy" id="286115"/>
    <lineage>
        <taxon>Eukaryota</taxon>
        <taxon>Fungi</taxon>
        <taxon>Fungi incertae sedis</taxon>
        <taxon>Chytridiomycota</taxon>
        <taxon>Chytridiomycota incertae sedis</taxon>
        <taxon>Chytridiomycetes</taxon>
        <taxon>Synchytriales</taxon>
        <taxon>Synchytriaceae</taxon>
        <taxon>Synchytrium</taxon>
    </lineage>
</organism>
<evidence type="ECO:0000313" key="3">
    <source>
        <dbReference type="Proteomes" id="UP000320475"/>
    </source>
</evidence>
<sequence length="253" mass="28446">MEDKQDLEKLLTKAGFEVIIAEGEADVYIEAHALAQDIIISADSDMAFYEGVQTLAMPKFTREQNRISPKVQMSHQTYVPPSKKSKKPKEKRAGYVTSTRNARTISTPNEQKKSRKNTGATLRMKHLGKTCPFETYEIGTLQTTFLKMDNSVSPMADLAQSTDPRLMKVNLVRSEKGWIVNRLFRFPKSVRRRLALLNDDDEFDADQRINILHNSILTNGFVVKISVIAKSLRNPPPNSGLVRASSPRGLVPT</sequence>
<evidence type="ECO:0000313" key="2">
    <source>
        <dbReference type="EMBL" id="TPX40021.1"/>
    </source>
</evidence>
<proteinExistence type="predicted"/>
<accession>A0A507CJZ6</accession>
<protein>
    <submittedName>
        <fullName evidence="2">Uncharacterized protein</fullName>
    </submittedName>
</protein>
<evidence type="ECO:0000256" key="1">
    <source>
        <dbReference type="SAM" id="MobiDB-lite"/>
    </source>
</evidence>
<dbReference type="AlphaFoldDB" id="A0A507CJZ6"/>
<dbReference type="EMBL" id="QEAM01000422">
    <property type="protein sequence ID" value="TPX40021.1"/>
    <property type="molecule type" value="Genomic_DNA"/>
</dbReference>
<reference evidence="2 3" key="1">
    <citation type="journal article" date="2019" name="Sci. Rep.">
        <title>Comparative genomics of chytrid fungi reveal insights into the obligate biotrophic and pathogenic lifestyle of Synchytrium endobioticum.</title>
        <authorList>
            <person name="van de Vossenberg B.T.L.H."/>
            <person name="Warris S."/>
            <person name="Nguyen H.D.T."/>
            <person name="van Gent-Pelzer M.P.E."/>
            <person name="Joly D.L."/>
            <person name="van de Geest H.C."/>
            <person name="Bonants P.J.M."/>
            <person name="Smith D.S."/>
            <person name="Levesque C.A."/>
            <person name="van der Lee T.A.J."/>
        </authorList>
    </citation>
    <scope>NUCLEOTIDE SEQUENCE [LARGE SCALE GENOMIC DNA]</scope>
    <source>
        <strain evidence="2 3">LEV6574</strain>
    </source>
</reference>
<name>A0A507CJZ6_9FUNG</name>
<dbReference type="VEuPathDB" id="FungiDB:SeMB42_g05914"/>
<dbReference type="Proteomes" id="UP000320475">
    <property type="component" value="Unassembled WGS sequence"/>
</dbReference>
<dbReference type="VEuPathDB" id="FungiDB:SeMB42_g05557"/>
<comment type="caution">
    <text evidence="2">The sequence shown here is derived from an EMBL/GenBank/DDBJ whole genome shotgun (WGS) entry which is preliminary data.</text>
</comment>
<feature type="region of interest" description="Disordered" evidence="1">
    <location>
        <begin position="72"/>
        <end position="96"/>
    </location>
</feature>
<dbReference type="OrthoDB" id="2403973at2759"/>
<gene>
    <name evidence="2" type="ORF">SeLEV6574_g06855</name>
</gene>